<keyword evidence="3" id="KW-1185">Reference proteome</keyword>
<gene>
    <name evidence="2" type="ORF">PIB30_072286</name>
</gene>
<reference evidence="2 3" key="1">
    <citation type="journal article" date="2023" name="Plants (Basel)">
        <title>Bridging the Gap: Combining Genomics and Transcriptomics Approaches to Understand Stylosanthes scabra, an Orphan Legume from the Brazilian Caatinga.</title>
        <authorList>
            <person name="Ferreira-Neto J.R.C."/>
            <person name="da Silva M.D."/>
            <person name="Binneck E."/>
            <person name="de Melo N.F."/>
            <person name="da Silva R.H."/>
            <person name="de Melo A.L.T.M."/>
            <person name="Pandolfi V."/>
            <person name="Bustamante F.O."/>
            <person name="Brasileiro-Vidal A.C."/>
            <person name="Benko-Iseppon A.M."/>
        </authorList>
    </citation>
    <scope>NUCLEOTIDE SEQUENCE [LARGE SCALE GENOMIC DNA]</scope>
    <source>
        <tissue evidence="2">Leaves</tissue>
    </source>
</reference>
<feature type="compositionally biased region" description="Low complexity" evidence="1">
    <location>
        <begin position="168"/>
        <end position="192"/>
    </location>
</feature>
<evidence type="ECO:0000313" key="3">
    <source>
        <dbReference type="Proteomes" id="UP001341840"/>
    </source>
</evidence>
<proteinExistence type="predicted"/>
<dbReference type="Proteomes" id="UP001341840">
    <property type="component" value="Unassembled WGS sequence"/>
</dbReference>
<evidence type="ECO:0000256" key="1">
    <source>
        <dbReference type="SAM" id="MobiDB-lite"/>
    </source>
</evidence>
<name>A0ABU6RPI6_9FABA</name>
<protein>
    <submittedName>
        <fullName evidence="2">Uncharacterized protein</fullName>
    </submittedName>
</protein>
<sequence length="249" mass="27572">MSQAKEHSSKDEGCVPLAMPVWPKRGSLPQVCMRCCFFSAAKGRQKSITPDKDDGSSHLKPYSDLFRVTSGAGSKPTHELMACIRKGMHHTISWQIWIPSYSSPRDSSHDESRKRERSPHVEIRAPVHRTPRYTAPEYRRLFRTQPPREPNPVPETSNDEAESKDTSESAPSSGSSSGLYSTDTSSSNVTSGRRYDSTDRSSGSSSDVTFGSDPRFPCPTPSVSSGSYTSEDDLVDRYFVGTFPQRSPI</sequence>
<feature type="compositionally biased region" description="Basic and acidic residues" evidence="1">
    <location>
        <begin position="106"/>
        <end position="125"/>
    </location>
</feature>
<organism evidence="2 3">
    <name type="scientific">Stylosanthes scabra</name>
    <dbReference type="NCBI Taxonomy" id="79078"/>
    <lineage>
        <taxon>Eukaryota</taxon>
        <taxon>Viridiplantae</taxon>
        <taxon>Streptophyta</taxon>
        <taxon>Embryophyta</taxon>
        <taxon>Tracheophyta</taxon>
        <taxon>Spermatophyta</taxon>
        <taxon>Magnoliopsida</taxon>
        <taxon>eudicotyledons</taxon>
        <taxon>Gunneridae</taxon>
        <taxon>Pentapetalae</taxon>
        <taxon>rosids</taxon>
        <taxon>fabids</taxon>
        <taxon>Fabales</taxon>
        <taxon>Fabaceae</taxon>
        <taxon>Papilionoideae</taxon>
        <taxon>50 kb inversion clade</taxon>
        <taxon>dalbergioids sensu lato</taxon>
        <taxon>Dalbergieae</taxon>
        <taxon>Pterocarpus clade</taxon>
        <taxon>Stylosanthes</taxon>
    </lineage>
</organism>
<accession>A0ABU6RPI6</accession>
<evidence type="ECO:0000313" key="2">
    <source>
        <dbReference type="EMBL" id="MED6125825.1"/>
    </source>
</evidence>
<feature type="compositionally biased region" description="Low complexity" evidence="1">
    <location>
        <begin position="200"/>
        <end position="212"/>
    </location>
</feature>
<comment type="caution">
    <text evidence="2">The sequence shown here is derived from an EMBL/GenBank/DDBJ whole genome shotgun (WGS) entry which is preliminary data.</text>
</comment>
<feature type="region of interest" description="Disordered" evidence="1">
    <location>
        <begin position="103"/>
        <end position="234"/>
    </location>
</feature>
<dbReference type="EMBL" id="JASCZI010031061">
    <property type="protein sequence ID" value="MED6125825.1"/>
    <property type="molecule type" value="Genomic_DNA"/>
</dbReference>